<organism evidence="1 2">
    <name type="scientific">Campylobacter jejuni</name>
    <dbReference type="NCBI Taxonomy" id="197"/>
    <lineage>
        <taxon>Bacteria</taxon>
        <taxon>Pseudomonadati</taxon>
        <taxon>Campylobacterota</taxon>
        <taxon>Epsilonproteobacteria</taxon>
        <taxon>Campylobacterales</taxon>
        <taxon>Campylobacteraceae</taxon>
        <taxon>Campylobacter</taxon>
    </lineage>
</organism>
<dbReference type="GO" id="GO:0006997">
    <property type="term" value="P:nucleus organization"/>
    <property type="evidence" value="ECO:0007669"/>
    <property type="project" value="TreeGrafter"/>
</dbReference>
<dbReference type="GO" id="GO:0007010">
    <property type="term" value="P:cytoskeleton organization"/>
    <property type="evidence" value="ECO:0007669"/>
    <property type="project" value="TreeGrafter"/>
</dbReference>
<accession>A0A5T0HCP3</accession>
<evidence type="ECO:0008006" key="3">
    <source>
        <dbReference type="Google" id="ProtNLM"/>
    </source>
</evidence>
<gene>
    <name evidence="1" type="ORF">B7A03_00310</name>
</gene>
<dbReference type="PANTHER" id="PTHR21524">
    <property type="entry name" value="SPECTRIN REPEAT CONTAINING NUCLEAR ENVELOPE PROTEIN 2"/>
    <property type="match status" value="1"/>
</dbReference>
<protein>
    <recommendedName>
        <fullName evidence="3">Tail tape measure protein</fullName>
    </recommendedName>
</protein>
<comment type="caution">
    <text evidence="1">The sequence shown here is derived from an EMBL/GenBank/DDBJ whole genome shotgun (WGS) entry which is preliminary data.</text>
</comment>
<dbReference type="PANTHER" id="PTHR21524:SF5">
    <property type="entry name" value="SPECTRIN REPEAT CONTAINING NUCLEAR ENVELOPE PROTEIN 2"/>
    <property type="match status" value="1"/>
</dbReference>
<reference evidence="1 2" key="1">
    <citation type="submission" date="2018-05" db="EMBL/GenBank/DDBJ databases">
        <authorList>
            <consortium name="NARMS: The National Antimicrobial Resistance Monitoring System"/>
        </authorList>
    </citation>
    <scope>NUCLEOTIDE SEQUENCE [LARGE SCALE GENOMIC DNA]</scope>
    <source>
        <strain evidence="1 2">CVM N62988</strain>
    </source>
</reference>
<dbReference type="GO" id="GO:0019894">
    <property type="term" value="F:kinesin binding"/>
    <property type="evidence" value="ECO:0007669"/>
    <property type="project" value="TreeGrafter"/>
</dbReference>
<sequence>MAKNVKIGVSVDTNSGVASIGGLNKSFNQLGNVTQATNKYIKDIEKSFLGLSKSVIDMNAHLTQAYQGYKTLALDIKNFGSSFIEASKSFETAKTQLAFITATTHSNIDTTGKAISQLEKWKAATKSSEKTFKDFNDLHTKTGYSLQDLSSMFQSFASTALNNMSFDEAKKAFESIMIATSNTSMSANQLSITMDSLGAGAFSASGDLRRFAESLGITNDAMSEAKKNGKLFDLFIEKTKELTKYTDYTTQTYEKQMQKFEANMQMLQAEISKPIFDTLKSSLIDINTYIKDNEKEIKAGIKAITEFATSFKDLAIGAGLAYVAFKSFNSFKNSSFFTSFSNGIKNVKKDYDDLVEKQKTSLELIKKNENLKIQLQGLKEAKNDLEKLKALMPDLANYAKYNNKIDLGSINKDGTKNLSGVMIGREALLIEQGARSEIKRLQKEIIDNEALINQNIIKRNPLLSTIKGTMSNLANSALNFTKALAPTAGLIALMTFIEKLYTNWDNFDKALEKTSKRKLENKSSKELDEYVKNLKSQMDALEANGSVLGAQITSKLDFWHIKEGVESVLKGTDYMFESVTGKQLKMNKEARKAYEQIQANLKLAEEATKKAKEQEFKLEAIDNLPASVSKAMESLKALRIPQSTEEQAENLRKQYELISETIQQITNNANWNKDLAKLEQYNALVAQRTHYEEYINKQEEQRLKKEKEIANQKLAERIKEQNEALKEISQIGMSEYDKKLSQINEKLKVWKKLGIDKNKLKQAEESLKINLDLESANKDFEDTKNLMIEFYESIENKQEAWALKEIELRDKYSKLLSENLIKEEDFKKMIKANKDAYFQMGKDSKKAMSEVEKNYNQMIANMQKTIESSFFDVINGKIKTLKDLFKDLGKTILQDFLSPYISSLSGFLSKAGAGVLSGLMLNFAFGNVNSHSQTNAFSSVVEFAKNQGLNLNSDGKYQGVVNGVEVVMDKTGTIEKGNNAFNNVSNIIEGASKLDGIMSGEWIDKAGATYDKVMNWFGSSQNAGSEISFSDALNADGFSDFLSSSSDISTTIENSSTNIIDSIGNGFNSLFDNLQGYINSIGTFGSNLLANGSAYLANFLGLGASFTNGASLAGMGLSGASNALSLGFGEGLGYIGGTLANAAMGGLLGYGIGSLGDWLFKADTHAGTGGAIGGALGSIIMPGIGTIVGGLLGSVIGGIFGKTKVTGSGLQLWENINFSDFFTNSNLQGYVDYQKKGWFSKKSWTEYNNLSDKKIKEINRVLENQYATLVKLNANLDKFELVAGKYANNSLFDTALPTALLKSFLNIDDKSEIDAQIVAIQEKAKANNISYAQQLSNQFGTFMQMQTSILNQIYKNDPTKQAKLAYDDTMYALKTAMRNATGGFSLFGLSEESFKDLGQLSAEALNKAFNESLRQDFSPENLEIWQQLTQAYTQAQEQVKNLLNSIIQKTQELMQINQSFLSANGISSSIFEVNHLMNSYATLMSGLKDDLNDSEKEMLKDIFSANDKLLSLGYEGLNEFLSTGNTELRKQLVDIITQFKQISDKQGGLIFSSEHLNKLAEVEKLINAYENKDESKEADQVRLNENNKLLSKLNSELGILSSLGSFSTNLINQSIATSESVALNYDKILKQAKNDFKNGNLTSSSFSALQNAATQKANEIKNQASSFAEYQLQMLKMANEMKDLGGEADLNSIQDKIEAITEENKKLQEKLDQTLKDTSNMTLEELKEYKKTLIAQSEAEIAKMIEYLGEESPMAKYLQETIKSIKDGASLTETTLKNLEYALLQYQNNQVNIDKDLNNEIKNPYKKMKAFADGGIVTRPTNALIGENGYPEAVIPLKNGKGLKIDASGVFEKIGIAFEKAINKGFNSFEEKLDLIASKIDNVDKSVKRANMDLSILTKQTREIAENI</sequence>
<dbReference type="Proteomes" id="UP000392616">
    <property type="component" value="Unassembled WGS sequence"/>
</dbReference>
<name>A0A5T0HCP3_CAMJU</name>
<dbReference type="GO" id="GO:0048471">
    <property type="term" value="C:perinuclear region of cytoplasm"/>
    <property type="evidence" value="ECO:0007669"/>
    <property type="project" value="TreeGrafter"/>
</dbReference>
<proteinExistence type="predicted"/>
<evidence type="ECO:0000313" key="2">
    <source>
        <dbReference type="Proteomes" id="UP000392616"/>
    </source>
</evidence>
<dbReference type="EMBL" id="AACHYE010000001">
    <property type="protein sequence ID" value="EAK6412482.1"/>
    <property type="molecule type" value="Genomic_DNA"/>
</dbReference>
<evidence type="ECO:0000313" key="1">
    <source>
        <dbReference type="EMBL" id="EAK6412482.1"/>
    </source>
</evidence>